<dbReference type="GO" id="GO:0005737">
    <property type="term" value="C:cytoplasm"/>
    <property type="evidence" value="ECO:0007669"/>
    <property type="project" value="TreeGrafter"/>
</dbReference>
<dbReference type="Gene3D" id="3.50.50.60">
    <property type="entry name" value="FAD/NAD(P)-binding domain"/>
    <property type="match status" value="1"/>
</dbReference>
<dbReference type="Proteomes" id="UP000756346">
    <property type="component" value="Unassembled WGS sequence"/>
</dbReference>
<dbReference type="RefSeq" id="XP_046013194.1">
    <property type="nucleotide sequence ID" value="XM_046158766.1"/>
</dbReference>
<feature type="domain" description="FAD dependent oxidoreductase" evidence="2">
    <location>
        <begin position="70"/>
        <end position="512"/>
    </location>
</feature>
<protein>
    <submittedName>
        <fullName evidence="3">FAD dependent oxidoreductase-domain-containing protein</fullName>
    </submittedName>
</protein>
<dbReference type="PANTHER" id="PTHR13847:SF213">
    <property type="entry name" value="DEPENDENT OXIDOREDUCTASE, PUTATIVE-RELATED"/>
    <property type="match status" value="1"/>
</dbReference>
<organism evidence="3 4">
    <name type="scientific">Microdochium trichocladiopsis</name>
    <dbReference type="NCBI Taxonomy" id="1682393"/>
    <lineage>
        <taxon>Eukaryota</taxon>
        <taxon>Fungi</taxon>
        <taxon>Dikarya</taxon>
        <taxon>Ascomycota</taxon>
        <taxon>Pezizomycotina</taxon>
        <taxon>Sordariomycetes</taxon>
        <taxon>Xylariomycetidae</taxon>
        <taxon>Xylariales</taxon>
        <taxon>Microdochiaceae</taxon>
        <taxon>Microdochium</taxon>
    </lineage>
</organism>
<dbReference type="GeneID" id="70188312"/>
<comment type="caution">
    <text evidence="3">The sequence shown here is derived from an EMBL/GenBank/DDBJ whole genome shotgun (WGS) entry which is preliminary data.</text>
</comment>
<evidence type="ECO:0000313" key="3">
    <source>
        <dbReference type="EMBL" id="KAH7031514.1"/>
    </source>
</evidence>
<sequence>MGVVLSTLAGAASALRMLLEPVLSFSKALERAGISPGLPVLKPTTPYWTRDPPHPELVKQQSSSLPTNVDVAIIGSGISGAAVAHSLLLLPHSGSESAAGPSIAVLEARDICSGATARNGGHIKTAPWAAYTRLAKHVGKERAAVLTRFQRRHLDVLLALCRDTEIGDAAEAREVETVDLFLDAESFAAAAKDVAETAAALPEEKMTVWEREEAQKKFGTGPSIYGAISYRAGALWPYRMVTSIWQRLLAAHPDRLSIETHTPVESISVNDGVGGGPAPETHPYALHTPRGTVYARNVVHATNGHASHLVPGLRRKITPVRAHMSAQKPGLAFPADHGAHRSWSVVYGENFDYVTQRPPDVRGGDGGGDNDREEAGGGGGGGGVQQDHQGDLMIGGGFDRSLKKGIDMVAVADDGAPLDAVTLAHIAGVFPAVFSPNWGIGSGLRQAWSGILGFTGDLLPLVGKLDTAVTGRTPAGGVGDPSGQGEMLSRQEWIVAGCAGEGMVWCWLAGVALGIMMSGREGEELAAAPGRPAGRVLDWLPRELHVSKERLKSADLSNLPAHI</sequence>
<dbReference type="SUPFAM" id="SSF51905">
    <property type="entry name" value="FAD/NAD(P)-binding domain"/>
    <property type="match status" value="1"/>
</dbReference>
<gene>
    <name evidence="3" type="ORF">B0I36DRAFT_363196</name>
</gene>
<dbReference type="PANTHER" id="PTHR13847">
    <property type="entry name" value="SARCOSINE DEHYDROGENASE-RELATED"/>
    <property type="match status" value="1"/>
</dbReference>
<dbReference type="InterPro" id="IPR006076">
    <property type="entry name" value="FAD-dep_OxRdtase"/>
</dbReference>
<accession>A0A9P8YA13</accession>
<dbReference type="OrthoDB" id="429143at2759"/>
<evidence type="ECO:0000256" key="1">
    <source>
        <dbReference type="SAM" id="MobiDB-lite"/>
    </source>
</evidence>
<proteinExistence type="predicted"/>
<feature type="compositionally biased region" description="Basic and acidic residues" evidence="1">
    <location>
        <begin position="359"/>
        <end position="375"/>
    </location>
</feature>
<evidence type="ECO:0000259" key="2">
    <source>
        <dbReference type="Pfam" id="PF01266"/>
    </source>
</evidence>
<dbReference type="Gene3D" id="3.30.9.10">
    <property type="entry name" value="D-Amino Acid Oxidase, subunit A, domain 2"/>
    <property type="match status" value="1"/>
</dbReference>
<keyword evidence="4" id="KW-1185">Reference proteome</keyword>
<reference evidence="3" key="1">
    <citation type="journal article" date="2021" name="Nat. Commun.">
        <title>Genetic determinants of endophytism in the Arabidopsis root mycobiome.</title>
        <authorList>
            <person name="Mesny F."/>
            <person name="Miyauchi S."/>
            <person name="Thiergart T."/>
            <person name="Pickel B."/>
            <person name="Atanasova L."/>
            <person name="Karlsson M."/>
            <person name="Huettel B."/>
            <person name="Barry K.W."/>
            <person name="Haridas S."/>
            <person name="Chen C."/>
            <person name="Bauer D."/>
            <person name="Andreopoulos W."/>
            <person name="Pangilinan J."/>
            <person name="LaButti K."/>
            <person name="Riley R."/>
            <person name="Lipzen A."/>
            <person name="Clum A."/>
            <person name="Drula E."/>
            <person name="Henrissat B."/>
            <person name="Kohler A."/>
            <person name="Grigoriev I.V."/>
            <person name="Martin F.M."/>
            <person name="Hacquard S."/>
        </authorList>
    </citation>
    <scope>NUCLEOTIDE SEQUENCE</scope>
    <source>
        <strain evidence="3">MPI-CAGE-CH-0230</strain>
    </source>
</reference>
<dbReference type="Pfam" id="PF01266">
    <property type="entry name" value="DAO"/>
    <property type="match status" value="1"/>
</dbReference>
<dbReference type="EMBL" id="JAGTJQ010000005">
    <property type="protein sequence ID" value="KAH7031514.1"/>
    <property type="molecule type" value="Genomic_DNA"/>
</dbReference>
<feature type="region of interest" description="Disordered" evidence="1">
    <location>
        <begin position="354"/>
        <end position="392"/>
    </location>
</feature>
<evidence type="ECO:0000313" key="4">
    <source>
        <dbReference type="Proteomes" id="UP000756346"/>
    </source>
</evidence>
<name>A0A9P8YA13_9PEZI</name>
<dbReference type="AlphaFoldDB" id="A0A9P8YA13"/>
<dbReference type="InterPro" id="IPR036188">
    <property type="entry name" value="FAD/NAD-bd_sf"/>
</dbReference>